<protein>
    <submittedName>
        <fullName evidence="1">Uncharacterized protein</fullName>
    </submittedName>
</protein>
<organism evidence="1">
    <name type="scientific">Anguilla anguilla</name>
    <name type="common">European freshwater eel</name>
    <name type="synonym">Muraena anguilla</name>
    <dbReference type="NCBI Taxonomy" id="7936"/>
    <lineage>
        <taxon>Eukaryota</taxon>
        <taxon>Metazoa</taxon>
        <taxon>Chordata</taxon>
        <taxon>Craniata</taxon>
        <taxon>Vertebrata</taxon>
        <taxon>Euteleostomi</taxon>
        <taxon>Actinopterygii</taxon>
        <taxon>Neopterygii</taxon>
        <taxon>Teleostei</taxon>
        <taxon>Anguilliformes</taxon>
        <taxon>Anguillidae</taxon>
        <taxon>Anguilla</taxon>
    </lineage>
</organism>
<accession>A0A0E9T4X3</accession>
<name>A0A0E9T4X3_ANGAN</name>
<reference evidence="1" key="1">
    <citation type="submission" date="2014-11" db="EMBL/GenBank/DDBJ databases">
        <authorList>
            <person name="Amaro Gonzalez C."/>
        </authorList>
    </citation>
    <scope>NUCLEOTIDE SEQUENCE</scope>
</reference>
<dbReference type="EMBL" id="GBXM01060100">
    <property type="protein sequence ID" value="JAH48477.1"/>
    <property type="molecule type" value="Transcribed_RNA"/>
</dbReference>
<dbReference type="AlphaFoldDB" id="A0A0E9T4X3"/>
<reference evidence="1" key="2">
    <citation type="journal article" date="2015" name="Fish Shellfish Immunol.">
        <title>Early steps in the European eel (Anguilla anguilla)-Vibrio vulnificus interaction in the gills: Role of the RtxA13 toxin.</title>
        <authorList>
            <person name="Callol A."/>
            <person name="Pajuelo D."/>
            <person name="Ebbesson L."/>
            <person name="Teles M."/>
            <person name="MacKenzie S."/>
            <person name="Amaro C."/>
        </authorList>
    </citation>
    <scope>NUCLEOTIDE SEQUENCE</scope>
</reference>
<evidence type="ECO:0000313" key="1">
    <source>
        <dbReference type="EMBL" id="JAH48477.1"/>
    </source>
</evidence>
<sequence>MSKSVKGTFRWNDIDTSINEIWHAFFSAVYQTV</sequence>
<proteinExistence type="predicted"/>